<evidence type="ECO:0000256" key="4">
    <source>
        <dbReference type="ARBA" id="ARBA00022741"/>
    </source>
</evidence>
<keyword evidence="4" id="KW-0547">Nucleotide-binding</keyword>
<name>A0A9Q0K0G3_9MAGN</name>
<keyword evidence="3" id="KW-0436">Ligase</keyword>
<accession>A0A9Q0K0G3</accession>
<feature type="domain" description="AMP-binding enzyme C-terminal" evidence="9">
    <location>
        <begin position="474"/>
        <end position="548"/>
    </location>
</feature>
<evidence type="ECO:0000313" key="11">
    <source>
        <dbReference type="Proteomes" id="UP001141806"/>
    </source>
</evidence>
<dbReference type="CDD" id="cd05904">
    <property type="entry name" value="4CL"/>
    <property type="match status" value="1"/>
</dbReference>
<dbReference type="PANTHER" id="PTHR24096:SF149">
    <property type="entry name" value="AMP-BINDING DOMAIN-CONTAINING PROTEIN-RELATED"/>
    <property type="match status" value="1"/>
</dbReference>
<keyword evidence="7" id="KW-1133">Transmembrane helix</keyword>
<dbReference type="AlphaFoldDB" id="A0A9Q0K0G3"/>
<dbReference type="InterPro" id="IPR045851">
    <property type="entry name" value="AMP-bd_C_sf"/>
</dbReference>
<dbReference type="FunFam" id="3.30.300.30:FF:000007">
    <property type="entry name" value="4-coumarate--CoA ligase 2"/>
    <property type="match status" value="1"/>
</dbReference>
<feature type="transmembrane region" description="Helical" evidence="7">
    <location>
        <begin position="263"/>
        <end position="285"/>
    </location>
</feature>
<dbReference type="OrthoDB" id="10253869at2759"/>
<dbReference type="Pfam" id="PF00501">
    <property type="entry name" value="AMP-binding"/>
    <property type="match status" value="1"/>
</dbReference>
<dbReference type="EMBL" id="JAMYWD010000010">
    <property type="protein sequence ID" value="KAJ4958232.1"/>
    <property type="molecule type" value="Genomic_DNA"/>
</dbReference>
<dbReference type="Gene3D" id="3.30.300.30">
    <property type="match status" value="1"/>
</dbReference>
<feature type="transmembrane region" description="Helical" evidence="7">
    <location>
        <begin position="112"/>
        <end position="131"/>
    </location>
</feature>
<dbReference type="Pfam" id="PF13193">
    <property type="entry name" value="AMP-binding_C"/>
    <property type="match status" value="1"/>
</dbReference>
<dbReference type="FunFam" id="3.40.50.12780:FF:000003">
    <property type="entry name" value="Long-chain-fatty-acid--CoA ligase FadD"/>
    <property type="match status" value="1"/>
</dbReference>
<dbReference type="InterPro" id="IPR020845">
    <property type="entry name" value="AMP-binding_CS"/>
</dbReference>
<dbReference type="Gene3D" id="3.40.50.12780">
    <property type="entry name" value="N-terminal domain of ligase-like"/>
    <property type="match status" value="1"/>
</dbReference>
<feature type="domain" description="AMP-dependent synthetase/ligase" evidence="8">
    <location>
        <begin position="62"/>
        <end position="422"/>
    </location>
</feature>
<evidence type="ECO:0000256" key="7">
    <source>
        <dbReference type="SAM" id="Phobius"/>
    </source>
</evidence>
<evidence type="ECO:0000313" key="10">
    <source>
        <dbReference type="EMBL" id="KAJ4958232.1"/>
    </source>
</evidence>
<comment type="caution">
    <text evidence="10">The sequence shown here is derived from an EMBL/GenBank/DDBJ whole genome shotgun (WGS) entry which is preliminary data.</text>
</comment>
<dbReference type="InterPro" id="IPR025110">
    <property type="entry name" value="AMP-bd_C"/>
</dbReference>
<dbReference type="GO" id="GO:0016207">
    <property type="term" value="F:4-coumarate-CoA ligase activity"/>
    <property type="evidence" value="ECO:0007669"/>
    <property type="project" value="UniProtKB-EC"/>
</dbReference>
<organism evidence="10 11">
    <name type="scientific">Protea cynaroides</name>
    <dbReference type="NCBI Taxonomy" id="273540"/>
    <lineage>
        <taxon>Eukaryota</taxon>
        <taxon>Viridiplantae</taxon>
        <taxon>Streptophyta</taxon>
        <taxon>Embryophyta</taxon>
        <taxon>Tracheophyta</taxon>
        <taxon>Spermatophyta</taxon>
        <taxon>Magnoliopsida</taxon>
        <taxon>Proteales</taxon>
        <taxon>Proteaceae</taxon>
        <taxon>Protea</taxon>
    </lineage>
</organism>
<evidence type="ECO:0000259" key="8">
    <source>
        <dbReference type="Pfam" id="PF00501"/>
    </source>
</evidence>
<keyword evidence="5" id="KW-0067">ATP-binding</keyword>
<dbReference type="GO" id="GO:0006744">
    <property type="term" value="P:ubiquinone biosynthetic process"/>
    <property type="evidence" value="ECO:0007669"/>
    <property type="project" value="TreeGrafter"/>
</dbReference>
<dbReference type="InterPro" id="IPR042099">
    <property type="entry name" value="ANL_N_sf"/>
</dbReference>
<evidence type="ECO:0000256" key="3">
    <source>
        <dbReference type="ARBA" id="ARBA00022598"/>
    </source>
</evidence>
<keyword evidence="7" id="KW-0812">Transmembrane</keyword>
<gene>
    <name evidence="10" type="ORF">NE237_025343</name>
</gene>
<keyword evidence="11" id="KW-1185">Reference proteome</keyword>
<sequence length="562" mass="61454">MATEAETTQTQRRIHDTNLKRTSTTCVWFNPETGIYSSKQKPIHLPTYPYLDVVSLIFSHKHNGVSALIDSSSGFTIPYSKLPHIVKSMASGLHEIGISQGDVVSILLPNTIYFPIIYLCILSIGAIFTAINPLSSLPEIQKQLNQCRTSIVFTTVDKVKEIKKMGVDVIAVPETVDSPSNSSEFSCFHKLLSSNPNSAPKPIIKQEDTAAILFSSGTSGPSKGVVMTHRNLIAAVELFVRFEAFQYNYPASENVYLAALPLFHVYGLSLLATGVLSLGTTVVVMRKFSEQEMVKAMDEYRVTHVPVVPPILMSLVRLKKSGHEFPSLKQVSSGAAPAGKALIEEFLRNFPSVDFIQGYGMTETTAVGTRGFNTDTIKYTSIGLLAPNMEAKVVNPISGSSMPPGESGELWLRGPSIMKGYLNNEEATKDAIDKDGWLHTGDVTYFDQDGYIYVLDRLKEIIKYKGFQIAPADLESVLISHPDIADAAITAAPDEIAGEIPVAFVVKRPGSSLSEADVITFVAGKVAPYKKVRKVIFTTSIPKSPAGKILRRKLKETLMSRM</sequence>
<evidence type="ECO:0000256" key="5">
    <source>
        <dbReference type="ARBA" id="ARBA00022840"/>
    </source>
</evidence>
<dbReference type="InterPro" id="IPR000873">
    <property type="entry name" value="AMP-dep_synth/lig_dom"/>
</dbReference>
<evidence type="ECO:0000259" key="9">
    <source>
        <dbReference type="Pfam" id="PF13193"/>
    </source>
</evidence>
<protein>
    <recommendedName>
        <fullName evidence="2">4-coumarate--CoA ligase</fullName>
        <ecNumber evidence="2">6.2.1.12</ecNumber>
    </recommendedName>
</protein>
<dbReference type="PANTHER" id="PTHR24096">
    <property type="entry name" value="LONG-CHAIN-FATTY-ACID--COA LIGASE"/>
    <property type="match status" value="1"/>
</dbReference>
<dbReference type="EC" id="6.2.1.12" evidence="2"/>
<dbReference type="SUPFAM" id="SSF56801">
    <property type="entry name" value="Acetyl-CoA synthetase-like"/>
    <property type="match status" value="1"/>
</dbReference>
<reference evidence="10" key="1">
    <citation type="journal article" date="2023" name="Plant J.">
        <title>The genome of the king protea, Protea cynaroides.</title>
        <authorList>
            <person name="Chang J."/>
            <person name="Duong T.A."/>
            <person name="Schoeman C."/>
            <person name="Ma X."/>
            <person name="Roodt D."/>
            <person name="Barker N."/>
            <person name="Li Z."/>
            <person name="Van de Peer Y."/>
            <person name="Mizrachi E."/>
        </authorList>
    </citation>
    <scope>NUCLEOTIDE SEQUENCE</scope>
    <source>
        <tissue evidence="10">Young leaves</tissue>
    </source>
</reference>
<comment type="catalytic activity">
    <reaction evidence="6">
        <text>(E)-4-coumarate + ATP + CoA = (E)-4-coumaroyl-CoA + AMP + diphosphate</text>
        <dbReference type="Rhea" id="RHEA:19641"/>
        <dbReference type="ChEBI" id="CHEBI:12876"/>
        <dbReference type="ChEBI" id="CHEBI:30616"/>
        <dbReference type="ChEBI" id="CHEBI:33019"/>
        <dbReference type="ChEBI" id="CHEBI:57287"/>
        <dbReference type="ChEBI" id="CHEBI:85008"/>
        <dbReference type="ChEBI" id="CHEBI:456215"/>
        <dbReference type="EC" id="6.2.1.12"/>
    </reaction>
    <physiologicalReaction direction="left-to-right" evidence="6">
        <dbReference type="Rhea" id="RHEA:19642"/>
    </physiologicalReaction>
</comment>
<dbReference type="PROSITE" id="PS00455">
    <property type="entry name" value="AMP_BINDING"/>
    <property type="match status" value="1"/>
</dbReference>
<dbReference type="GO" id="GO:0005524">
    <property type="term" value="F:ATP binding"/>
    <property type="evidence" value="ECO:0007669"/>
    <property type="project" value="UniProtKB-KW"/>
</dbReference>
<evidence type="ECO:0000256" key="2">
    <source>
        <dbReference type="ARBA" id="ARBA00012959"/>
    </source>
</evidence>
<dbReference type="Proteomes" id="UP001141806">
    <property type="component" value="Unassembled WGS sequence"/>
</dbReference>
<proteinExistence type="inferred from homology"/>
<keyword evidence="7" id="KW-0472">Membrane</keyword>
<dbReference type="GO" id="GO:0005777">
    <property type="term" value="C:peroxisome"/>
    <property type="evidence" value="ECO:0007669"/>
    <property type="project" value="TreeGrafter"/>
</dbReference>
<evidence type="ECO:0000256" key="6">
    <source>
        <dbReference type="ARBA" id="ARBA00034252"/>
    </source>
</evidence>
<evidence type="ECO:0000256" key="1">
    <source>
        <dbReference type="ARBA" id="ARBA00006432"/>
    </source>
</evidence>
<comment type="similarity">
    <text evidence="1">Belongs to the ATP-dependent AMP-binding enzyme family.</text>
</comment>